<dbReference type="AlphaFoldDB" id="A0A6F9D9T3"/>
<reference evidence="7" key="1">
    <citation type="submission" date="2020-04" db="EMBL/GenBank/DDBJ databases">
        <authorList>
            <person name="Neveu A P."/>
        </authorList>
    </citation>
    <scope>NUCLEOTIDE SEQUENCE</scope>
    <source>
        <tissue evidence="7">Whole embryo</tissue>
    </source>
</reference>
<sequence>MQQEIDNLLGPDEQLTLSHRDLMPMSCAIIQEVMRCRTLVPFGVPHCTSEDVDFRQYRLPKNTLVSGNLWAVHNNPEVWDKPHEFNPYRHLDEDGKFVASPHVIPFGVGLRRCLGERIAKIEIFFFLVSLFRYFNVLPDPTAKKLPEIDKGLQMIVFSPHTYKVVLQKRLPA</sequence>
<accession>A0A6F9D9T3</accession>
<dbReference type="PROSITE" id="PS00086">
    <property type="entry name" value="CYTOCHROME_P450"/>
    <property type="match status" value="1"/>
</dbReference>
<organism evidence="7">
    <name type="scientific">Phallusia mammillata</name>
    <dbReference type="NCBI Taxonomy" id="59560"/>
    <lineage>
        <taxon>Eukaryota</taxon>
        <taxon>Metazoa</taxon>
        <taxon>Chordata</taxon>
        <taxon>Tunicata</taxon>
        <taxon>Ascidiacea</taxon>
        <taxon>Phlebobranchia</taxon>
        <taxon>Ascidiidae</taxon>
        <taxon>Phallusia</taxon>
    </lineage>
</organism>
<dbReference type="SUPFAM" id="SSF48264">
    <property type="entry name" value="Cytochrome P450"/>
    <property type="match status" value="1"/>
</dbReference>
<dbReference type="GO" id="GO:0006805">
    <property type="term" value="P:xenobiotic metabolic process"/>
    <property type="evidence" value="ECO:0007669"/>
    <property type="project" value="TreeGrafter"/>
</dbReference>
<dbReference type="InterPro" id="IPR036396">
    <property type="entry name" value="Cyt_P450_sf"/>
</dbReference>
<keyword evidence="3 5" id="KW-0479">Metal-binding</keyword>
<dbReference type="GO" id="GO:0005737">
    <property type="term" value="C:cytoplasm"/>
    <property type="evidence" value="ECO:0007669"/>
    <property type="project" value="TreeGrafter"/>
</dbReference>
<gene>
    <name evidence="7" type="primary">Cyp2u1-006</name>
</gene>
<dbReference type="Gene3D" id="1.10.630.10">
    <property type="entry name" value="Cytochrome P450"/>
    <property type="match status" value="1"/>
</dbReference>
<dbReference type="InterPro" id="IPR001128">
    <property type="entry name" value="Cyt_P450"/>
</dbReference>
<evidence type="ECO:0000256" key="6">
    <source>
        <dbReference type="RuleBase" id="RU000461"/>
    </source>
</evidence>
<evidence type="ECO:0000256" key="4">
    <source>
        <dbReference type="ARBA" id="ARBA00023004"/>
    </source>
</evidence>
<evidence type="ECO:0000256" key="5">
    <source>
        <dbReference type="PIRSR" id="PIRSR602401-1"/>
    </source>
</evidence>
<dbReference type="InterPro" id="IPR002401">
    <property type="entry name" value="Cyt_P450_E_grp-I"/>
</dbReference>
<dbReference type="InterPro" id="IPR050182">
    <property type="entry name" value="Cytochrome_P450_fam2"/>
</dbReference>
<dbReference type="EMBL" id="LR784315">
    <property type="protein sequence ID" value="CAB3235733.1"/>
    <property type="molecule type" value="mRNA"/>
</dbReference>
<dbReference type="PRINTS" id="PR00463">
    <property type="entry name" value="EP450I"/>
</dbReference>
<dbReference type="GO" id="GO:0016712">
    <property type="term" value="F:oxidoreductase activity, acting on paired donors, with incorporation or reduction of molecular oxygen, reduced flavin or flavoprotein as one donor, and incorporation of one atom of oxygen"/>
    <property type="evidence" value="ECO:0007669"/>
    <property type="project" value="TreeGrafter"/>
</dbReference>
<name>A0A6F9D9T3_9ASCI</name>
<dbReference type="GO" id="GO:0005506">
    <property type="term" value="F:iron ion binding"/>
    <property type="evidence" value="ECO:0007669"/>
    <property type="project" value="InterPro"/>
</dbReference>
<evidence type="ECO:0000256" key="2">
    <source>
        <dbReference type="ARBA" id="ARBA00010617"/>
    </source>
</evidence>
<keyword evidence="4 5" id="KW-0408">Iron</keyword>
<keyword evidence="6" id="KW-0560">Oxidoreductase</keyword>
<dbReference type="PANTHER" id="PTHR24300:SF397">
    <property type="entry name" value="CYTOCHROME P450 2U1"/>
    <property type="match status" value="1"/>
</dbReference>
<dbReference type="InterPro" id="IPR017972">
    <property type="entry name" value="Cyt_P450_CS"/>
</dbReference>
<keyword evidence="6" id="KW-0503">Monooxygenase</keyword>
<dbReference type="PANTHER" id="PTHR24300">
    <property type="entry name" value="CYTOCHROME P450 508A4-RELATED"/>
    <property type="match status" value="1"/>
</dbReference>
<proteinExistence type="evidence at transcript level"/>
<dbReference type="PRINTS" id="PR00385">
    <property type="entry name" value="P450"/>
</dbReference>
<evidence type="ECO:0000256" key="3">
    <source>
        <dbReference type="ARBA" id="ARBA00022723"/>
    </source>
</evidence>
<evidence type="ECO:0000256" key="1">
    <source>
        <dbReference type="ARBA" id="ARBA00001971"/>
    </source>
</evidence>
<feature type="binding site" description="axial binding residue" evidence="5">
    <location>
        <position position="113"/>
    </location>
    <ligand>
        <name>heme</name>
        <dbReference type="ChEBI" id="CHEBI:30413"/>
    </ligand>
    <ligandPart>
        <name>Fe</name>
        <dbReference type="ChEBI" id="CHEBI:18248"/>
    </ligandPart>
</feature>
<comment type="cofactor">
    <cofactor evidence="1 5">
        <name>heme</name>
        <dbReference type="ChEBI" id="CHEBI:30413"/>
    </cofactor>
</comment>
<evidence type="ECO:0000313" key="7">
    <source>
        <dbReference type="EMBL" id="CAB3235733.1"/>
    </source>
</evidence>
<protein>
    <submittedName>
        <fullName evidence="7">Cytochrome P450 2U1-like</fullName>
    </submittedName>
</protein>
<dbReference type="GO" id="GO:0006082">
    <property type="term" value="P:organic acid metabolic process"/>
    <property type="evidence" value="ECO:0007669"/>
    <property type="project" value="TreeGrafter"/>
</dbReference>
<dbReference type="GO" id="GO:0008395">
    <property type="term" value="F:steroid hydroxylase activity"/>
    <property type="evidence" value="ECO:0007669"/>
    <property type="project" value="TreeGrafter"/>
</dbReference>
<keyword evidence="5 6" id="KW-0349">Heme</keyword>
<comment type="similarity">
    <text evidence="2 6">Belongs to the cytochrome P450 family.</text>
</comment>
<dbReference type="GO" id="GO:0020037">
    <property type="term" value="F:heme binding"/>
    <property type="evidence" value="ECO:0007669"/>
    <property type="project" value="InterPro"/>
</dbReference>
<dbReference type="Pfam" id="PF00067">
    <property type="entry name" value="p450"/>
    <property type="match status" value="1"/>
</dbReference>